<accession>A0ABU3V1C6</accession>
<keyword evidence="3" id="KW-1185">Reference proteome</keyword>
<name>A0ABU3V1C6_9ACTN</name>
<evidence type="ECO:0000313" key="3">
    <source>
        <dbReference type="Proteomes" id="UP001257627"/>
    </source>
</evidence>
<comment type="caution">
    <text evidence="2">The sequence shown here is derived from an EMBL/GenBank/DDBJ whole genome shotgun (WGS) entry which is preliminary data.</text>
</comment>
<proteinExistence type="predicted"/>
<organism evidence="2 3">
    <name type="scientific">Streptomyces mirabilis</name>
    <dbReference type="NCBI Taxonomy" id="68239"/>
    <lineage>
        <taxon>Bacteria</taxon>
        <taxon>Bacillati</taxon>
        <taxon>Actinomycetota</taxon>
        <taxon>Actinomycetes</taxon>
        <taxon>Kitasatosporales</taxon>
        <taxon>Streptomycetaceae</taxon>
        <taxon>Streptomyces</taxon>
    </lineage>
</organism>
<dbReference type="RefSeq" id="WP_266937452.1">
    <property type="nucleotide sequence ID" value="NZ_CP107955.1"/>
</dbReference>
<evidence type="ECO:0000256" key="1">
    <source>
        <dbReference type="SAM" id="MobiDB-lite"/>
    </source>
</evidence>
<gene>
    <name evidence="2" type="ORF">PU648_48235</name>
</gene>
<feature type="region of interest" description="Disordered" evidence="1">
    <location>
        <begin position="74"/>
        <end position="100"/>
    </location>
</feature>
<sequence length="100" mass="10761">MTRADGAGADTALSQLPPRAHQADRNSIAPAHMPARRTAQRCLPVDDARGHHLPDGDDQLLHLRQALLVLRRGGVGPLLPPGEPHPEPHAQQRSCDADEP</sequence>
<feature type="region of interest" description="Disordered" evidence="1">
    <location>
        <begin position="1"/>
        <end position="38"/>
    </location>
</feature>
<reference evidence="2 3" key="1">
    <citation type="submission" date="2023-02" db="EMBL/GenBank/DDBJ databases">
        <authorList>
            <person name="Maleckis M."/>
        </authorList>
    </citation>
    <scope>NUCLEOTIDE SEQUENCE [LARGE SCALE GENOMIC DNA]</scope>
    <source>
        <strain evidence="2 3">P8-A2</strain>
    </source>
</reference>
<dbReference type="EMBL" id="JARAKF010000001">
    <property type="protein sequence ID" value="MDU8999982.1"/>
    <property type="molecule type" value="Genomic_DNA"/>
</dbReference>
<protein>
    <submittedName>
        <fullName evidence="2">Uncharacterized protein</fullName>
    </submittedName>
</protein>
<dbReference type="Proteomes" id="UP001257627">
    <property type="component" value="Unassembled WGS sequence"/>
</dbReference>
<evidence type="ECO:0000313" key="2">
    <source>
        <dbReference type="EMBL" id="MDU8999982.1"/>
    </source>
</evidence>